<reference evidence="1 2" key="1">
    <citation type="submission" date="2016-10" db="EMBL/GenBank/DDBJ databases">
        <authorList>
            <person name="de Groot N.N."/>
        </authorList>
    </citation>
    <scope>NUCLEOTIDE SEQUENCE [LARGE SCALE GENOMIC DNA]</scope>
    <source>
        <strain evidence="2">L7-484,KACC 16230,DSM 25025</strain>
    </source>
</reference>
<dbReference type="AlphaFoldDB" id="A0A1H0ESE8"/>
<gene>
    <name evidence="1" type="ORF">SAMN05192530_102197</name>
</gene>
<organism evidence="1 2">
    <name type="scientific">Aureimonas jatrophae</name>
    <dbReference type="NCBI Taxonomy" id="1166073"/>
    <lineage>
        <taxon>Bacteria</taxon>
        <taxon>Pseudomonadati</taxon>
        <taxon>Pseudomonadota</taxon>
        <taxon>Alphaproteobacteria</taxon>
        <taxon>Hyphomicrobiales</taxon>
        <taxon>Aurantimonadaceae</taxon>
        <taxon>Aureimonas</taxon>
    </lineage>
</organism>
<evidence type="ECO:0000313" key="1">
    <source>
        <dbReference type="EMBL" id="SDN85292.1"/>
    </source>
</evidence>
<sequence length="170" mass="18536">MLAQDASPAAGERDEMRWLSAIVSAVATGESWTAEAMRDAGGRAEQQSERAGVIASFILNAAMLPGWPPPRPFEPVADARQVTALGLILSELSPEESDLGERLLRLLRNPALLERLLRRLLPASRRARLLAALTLVLTRLAALLELIEQMTAEADDDALRGGSRTHLRLR</sequence>
<keyword evidence="2" id="KW-1185">Reference proteome</keyword>
<name>A0A1H0ESE8_9HYPH</name>
<accession>A0A1H0ESE8</accession>
<evidence type="ECO:0000313" key="2">
    <source>
        <dbReference type="Proteomes" id="UP000198793"/>
    </source>
</evidence>
<dbReference type="EMBL" id="FNIT01000002">
    <property type="protein sequence ID" value="SDN85292.1"/>
    <property type="molecule type" value="Genomic_DNA"/>
</dbReference>
<protein>
    <submittedName>
        <fullName evidence="1">Uncharacterized protein</fullName>
    </submittedName>
</protein>
<proteinExistence type="predicted"/>
<dbReference type="Proteomes" id="UP000198793">
    <property type="component" value="Unassembled WGS sequence"/>
</dbReference>